<dbReference type="InterPro" id="IPR003594">
    <property type="entry name" value="HATPase_dom"/>
</dbReference>
<keyword evidence="8 15" id="KW-0418">Kinase</keyword>
<dbReference type="Pfam" id="PF00672">
    <property type="entry name" value="HAMP"/>
    <property type="match status" value="1"/>
</dbReference>
<evidence type="ECO:0000256" key="1">
    <source>
        <dbReference type="ARBA" id="ARBA00000085"/>
    </source>
</evidence>
<evidence type="ECO:0000256" key="9">
    <source>
        <dbReference type="ARBA" id="ARBA00022989"/>
    </source>
</evidence>
<sequence length="657" mass="71007">MTSVRLRLLVLALAPLILLMPLLLVIGMTRWTTDYDKLLIANVESDLRIAEQYLERLMTGTGEELLGVAGSVEFARVLGGDATAQQDFFGRKQAALGLDFLTFLPGPEANTAAQRWPVIASALAGRADTSIDIFDATELARLPGDLATRARIDLIDTEAAVPTDRKVEDRGMVVHSATPVALDGHHGVLVGGILLNRNLDFIDSINALVYLNAVTGGERQGTATLFLEDVRVSTNVRLFENVRALGTRVSAIVRGTVLDEGRTWLDRAFVVNDWYISGYLPLTDSRGQRVGMLYVGFLEAPFTAAKRHAILWMLGAFAAVLALSAPVFLWMAKGIFAPLERMTQTMSRVGSGNLSARIGPVKAKGEIGEVAGHLDDLLDQVQDRDRRLRAWADELNQRVDQRTAQLREANDKLEDTYRQLVVSEKLASIGEITAGVAHEINNPVAVIQGNVDVIRETLGAGTEPVKTELDLIDDQVARISVIVGKLLHFAGPGEGGDQAQVSDLKVVVRDCLVLVQHEIAKGEISVRTTFHPAPLVCMDAGEMQQVIINLIVNAVQAMSRDGQLELELIPKEHSGVPGACLIVRDTGPGVPEDIIASVFDPFFTTKRGLGTGLGLSISQTLVQRAGGRISVRNRPKGGAEFSVWLPAADSEEALAAQ</sequence>
<evidence type="ECO:0000256" key="4">
    <source>
        <dbReference type="ARBA" id="ARBA00022475"/>
    </source>
</evidence>
<dbReference type="InterPro" id="IPR005467">
    <property type="entry name" value="His_kinase_dom"/>
</dbReference>
<evidence type="ECO:0000313" key="16">
    <source>
        <dbReference type="Proteomes" id="UP000295696"/>
    </source>
</evidence>
<keyword evidence="11" id="KW-0175">Coiled coil</keyword>
<keyword evidence="9 12" id="KW-1133">Transmembrane helix</keyword>
<dbReference type="SUPFAM" id="SSF158472">
    <property type="entry name" value="HAMP domain-like"/>
    <property type="match status" value="1"/>
</dbReference>
<dbReference type="InterPro" id="IPR003660">
    <property type="entry name" value="HAMP_dom"/>
</dbReference>
<dbReference type="EC" id="2.7.13.3" evidence="3"/>
<evidence type="ECO:0000259" key="13">
    <source>
        <dbReference type="PROSITE" id="PS50109"/>
    </source>
</evidence>
<keyword evidence="16" id="KW-1185">Reference proteome</keyword>
<evidence type="ECO:0000256" key="12">
    <source>
        <dbReference type="SAM" id="Phobius"/>
    </source>
</evidence>
<dbReference type="InterPro" id="IPR036097">
    <property type="entry name" value="HisK_dim/P_sf"/>
</dbReference>
<name>A0A4R3JH26_9RHOB</name>
<dbReference type="OrthoDB" id="7568856at2"/>
<dbReference type="InterPro" id="IPR036890">
    <property type="entry name" value="HATPase_C_sf"/>
</dbReference>
<dbReference type="GO" id="GO:0005886">
    <property type="term" value="C:plasma membrane"/>
    <property type="evidence" value="ECO:0007669"/>
    <property type="project" value="UniProtKB-SubCell"/>
</dbReference>
<feature type="coiled-coil region" evidence="11">
    <location>
        <begin position="392"/>
        <end position="419"/>
    </location>
</feature>
<proteinExistence type="predicted"/>
<dbReference type="CDD" id="cd06225">
    <property type="entry name" value="HAMP"/>
    <property type="match status" value="1"/>
</dbReference>
<dbReference type="Pfam" id="PF00512">
    <property type="entry name" value="HisKA"/>
    <property type="match status" value="1"/>
</dbReference>
<dbReference type="SUPFAM" id="SSF103190">
    <property type="entry name" value="Sensory domain-like"/>
    <property type="match status" value="1"/>
</dbReference>
<dbReference type="GO" id="GO:0000155">
    <property type="term" value="F:phosphorelay sensor kinase activity"/>
    <property type="evidence" value="ECO:0007669"/>
    <property type="project" value="InterPro"/>
</dbReference>
<evidence type="ECO:0000256" key="8">
    <source>
        <dbReference type="ARBA" id="ARBA00022777"/>
    </source>
</evidence>
<comment type="caution">
    <text evidence="15">The sequence shown here is derived from an EMBL/GenBank/DDBJ whole genome shotgun (WGS) entry which is preliminary data.</text>
</comment>
<accession>A0A4R3JH26</accession>
<dbReference type="Gene3D" id="3.30.565.10">
    <property type="entry name" value="Histidine kinase-like ATPase, C-terminal domain"/>
    <property type="match status" value="1"/>
</dbReference>
<evidence type="ECO:0000259" key="14">
    <source>
        <dbReference type="PROSITE" id="PS50885"/>
    </source>
</evidence>
<dbReference type="PRINTS" id="PR00344">
    <property type="entry name" value="BCTRLSENSOR"/>
</dbReference>
<keyword evidence="5" id="KW-0597">Phosphoprotein</keyword>
<protein>
    <recommendedName>
        <fullName evidence="3">histidine kinase</fullName>
        <ecNumber evidence="3">2.7.13.3</ecNumber>
    </recommendedName>
</protein>
<evidence type="ECO:0000313" key="15">
    <source>
        <dbReference type="EMBL" id="TCS65264.1"/>
    </source>
</evidence>
<dbReference type="PROSITE" id="PS50109">
    <property type="entry name" value="HIS_KIN"/>
    <property type="match status" value="1"/>
</dbReference>
<dbReference type="InterPro" id="IPR033463">
    <property type="entry name" value="sCache_3"/>
</dbReference>
<dbReference type="Proteomes" id="UP000295696">
    <property type="component" value="Unassembled WGS sequence"/>
</dbReference>
<feature type="transmembrane region" description="Helical" evidence="12">
    <location>
        <begin position="309"/>
        <end position="332"/>
    </location>
</feature>
<dbReference type="Gene3D" id="6.10.340.10">
    <property type="match status" value="1"/>
</dbReference>
<reference evidence="15 16" key="1">
    <citation type="submission" date="2019-03" db="EMBL/GenBank/DDBJ databases">
        <title>Genomic Encyclopedia of Type Strains, Phase IV (KMG-IV): sequencing the most valuable type-strain genomes for metagenomic binning, comparative biology and taxonomic classification.</title>
        <authorList>
            <person name="Goeker M."/>
        </authorList>
    </citation>
    <scope>NUCLEOTIDE SEQUENCE [LARGE SCALE GENOMIC DNA]</scope>
    <source>
        <strain evidence="15 16">DSM 104836</strain>
    </source>
</reference>
<organism evidence="15 16">
    <name type="scientific">Primorskyibacter sedentarius</name>
    <dbReference type="NCBI Taxonomy" id="745311"/>
    <lineage>
        <taxon>Bacteria</taxon>
        <taxon>Pseudomonadati</taxon>
        <taxon>Pseudomonadota</taxon>
        <taxon>Alphaproteobacteria</taxon>
        <taxon>Rhodobacterales</taxon>
        <taxon>Roseobacteraceae</taxon>
        <taxon>Primorskyibacter</taxon>
    </lineage>
</organism>
<feature type="domain" description="HAMP" evidence="14">
    <location>
        <begin position="333"/>
        <end position="386"/>
    </location>
</feature>
<dbReference type="CDD" id="cd00082">
    <property type="entry name" value="HisKA"/>
    <property type="match status" value="1"/>
</dbReference>
<comment type="subcellular location">
    <subcellularLocation>
        <location evidence="2">Cell membrane</location>
        <topology evidence="2">Multi-pass membrane protein</topology>
    </subcellularLocation>
</comment>
<dbReference type="PANTHER" id="PTHR43065:SF22">
    <property type="entry name" value="HISTIDINE KINASE"/>
    <property type="match status" value="1"/>
</dbReference>
<dbReference type="Pfam" id="PF02518">
    <property type="entry name" value="HATPase_c"/>
    <property type="match status" value="1"/>
</dbReference>
<keyword evidence="6" id="KW-0808">Transferase</keyword>
<evidence type="ECO:0000256" key="2">
    <source>
        <dbReference type="ARBA" id="ARBA00004651"/>
    </source>
</evidence>
<dbReference type="SMART" id="SM00387">
    <property type="entry name" value="HATPase_c"/>
    <property type="match status" value="1"/>
</dbReference>
<dbReference type="Gene3D" id="1.10.287.130">
    <property type="match status" value="1"/>
</dbReference>
<dbReference type="PANTHER" id="PTHR43065">
    <property type="entry name" value="SENSOR HISTIDINE KINASE"/>
    <property type="match status" value="1"/>
</dbReference>
<evidence type="ECO:0000256" key="5">
    <source>
        <dbReference type="ARBA" id="ARBA00022553"/>
    </source>
</evidence>
<dbReference type="InterPro" id="IPR003661">
    <property type="entry name" value="HisK_dim/P_dom"/>
</dbReference>
<dbReference type="RefSeq" id="WP_132243818.1">
    <property type="nucleotide sequence ID" value="NZ_SLZU01000004.1"/>
</dbReference>
<dbReference type="PROSITE" id="PS50885">
    <property type="entry name" value="HAMP"/>
    <property type="match status" value="1"/>
</dbReference>
<dbReference type="SUPFAM" id="SSF47384">
    <property type="entry name" value="Homodimeric domain of signal transducing histidine kinase"/>
    <property type="match status" value="1"/>
</dbReference>
<keyword evidence="10 12" id="KW-0472">Membrane</keyword>
<keyword evidence="4" id="KW-1003">Cell membrane</keyword>
<dbReference type="AlphaFoldDB" id="A0A4R3JH26"/>
<dbReference type="SMART" id="SM00304">
    <property type="entry name" value="HAMP"/>
    <property type="match status" value="1"/>
</dbReference>
<evidence type="ECO:0000256" key="7">
    <source>
        <dbReference type="ARBA" id="ARBA00022692"/>
    </source>
</evidence>
<feature type="domain" description="Histidine kinase" evidence="13">
    <location>
        <begin position="435"/>
        <end position="649"/>
    </location>
</feature>
<evidence type="ECO:0000256" key="10">
    <source>
        <dbReference type="ARBA" id="ARBA00023136"/>
    </source>
</evidence>
<dbReference type="SUPFAM" id="SSF55874">
    <property type="entry name" value="ATPase domain of HSP90 chaperone/DNA topoisomerase II/histidine kinase"/>
    <property type="match status" value="1"/>
</dbReference>
<dbReference type="InterPro" id="IPR029151">
    <property type="entry name" value="Sensor-like_sf"/>
</dbReference>
<dbReference type="EMBL" id="SLZU01000004">
    <property type="protein sequence ID" value="TCS65264.1"/>
    <property type="molecule type" value="Genomic_DNA"/>
</dbReference>
<gene>
    <name evidence="15" type="ORF">EDD52_10450</name>
</gene>
<evidence type="ECO:0000256" key="6">
    <source>
        <dbReference type="ARBA" id="ARBA00022679"/>
    </source>
</evidence>
<evidence type="ECO:0000256" key="11">
    <source>
        <dbReference type="SAM" id="Coils"/>
    </source>
</evidence>
<dbReference type="InterPro" id="IPR004358">
    <property type="entry name" value="Sig_transdc_His_kin-like_C"/>
</dbReference>
<evidence type="ECO:0000256" key="3">
    <source>
        <dbReference type="ARBA" id="ARBA00012438"/>
    </source>
</evidence>
<dbReference type="Pfam" id="PF17202">
    <property type="entry name" value="sCache_3_3"/>
    <property type="match status" value="1"/>
</dbReference>
<comment type="catalytic activity">
    <reaction evidence="1">
        <text>ATP + protein L-histidine = ADP + protein N-phospho-L-histidine.</text>
        <dbReference type="EC" id="2.7.13.3"/>
    </reaction>
</comment>
<dbReference type="SMART" id="SM00388">
    <property type="entry name" value="HisKA"/>
    <property type="match status" value="1"/>
</dbReference>
<keyword evidence="7 12" id="KW-0812">Transmembrane</keyword>